<sequence>MSFEEELGRIITFEERIKSQDEPEENYQVKLLMASSNNQSRGKGRGKNYKKEAKESMKWMNSPNERGISFGWYRNTNTNPVVLCWFALVLLAGSLPDLVYGSFGASSAYW</sequence>
<evidence type="ECO:0000256" key="2">
    <source>
        <dbReference type="SAM" id="Phobius"/>
    </source>
</evidence>
<keyword evidence="3" id="KW-0430">Lectin</keyword>
<organism evidence="3 4">
    <name type="scientific">Artemisia annua</name>
    <name type="common">Sweet wormwood</name>
    <dbReference type="NCBI Taxonomy" id="35608"/>
    <lineage>
        <taxon>Eukaryota</taxon>
        <taxon>Viridiplantae</taxon>
        <taxon>Streptophyta</taxon>
        <taxon>Embryophyta</taxon>
        <taxon>Tracheophyta</taxon>
        <taxon>Spermatophyta</taxon>
        <taxon>Magnoliopsida</taxon>
        <taxon>eudicotyledons</taxon>
        <taxon>Gunneridae</taxon>
        <taxon>Pentapetalae</taxon>
        <taxon>asterids</taxon>
        <taxon>campanulids</taxon>
        <taxon>Asterales</taxon>
        <taxon>Asteraceae</taxon>
        <taxon>Asteroideae</taxon>
        <taxon>Anthemideae</taxon>
        <taxon>Artemisiinae</taxon>
        <taxon>Artemisia</taxon>
    </lineage>
</organism>
<keyword evidence="2" id="KW-0812">Transmembrane</keyword>
<evidence type="ECO:0000313" key="3">
    <source>
        <dbReference type="EMBL" id="PWA71768.1"/>
    </source>
</evidence>
<dbReference type="GO" id="GO:0030246">
    <property type="term" value="F:carbohydrate binding"/>
    <property type="evidence" value="ECO:0007669"/>
    <property type="project" value="UniProtKB-KW"/>
</dbReference>
<dbReference type="EMBL" id="PKPP01003024">
    <property type="protein sequence ID" value="PWA71768.1"/>
    <property type="molecule type" value="Genomic_DNA"/>
</dbReference>
<dbReference type="OrthoDB" id="10601021at2759"/>
<dbReference type="Proteomes" id="UP000245207">
    <property type="component" value="Unassembled WGS sequence"/>
</dbReference>
<accession>A0A2U1NE53</accession>
<keyword evidence="2" id="KW-1133">Transmembrane helix</keyword>
<evidence type="ECO:0000313" key="4">
    <source>
        <dbReference type="Proteomes" id="UP000245207"/>
    </source>
</evidence>
<reference evidence="3 4" key="1">
    <citation type="journal article" date="2018" name="Mol. Plant">
        <title>The genome of Artemisia annua provides insight into the evolution of Asteraceae family and artemisinin biosynthesis.</title>
        <authorList>
            <person name="Shen Q."/>
            <person name="Zhang L."/>
            <person name="Liao Z."/>
            <person name="Wang S."/>
            <person name="Yan T."/>
            <person name="Shi P."/>
            <person name="Liu M."/>
            <person name="Fu X."/>
            <person name="Pan Q."/>
            <person name="Wang Y."/>
            <person name="Lv Z."/>
            <person name="Lu X."/>
            <person name="Zhang F."/>
            <person name="Jiang W."/>
            <person name="Ma Y."/>
            <person name="Chen M."/>
            <person name="Hao X."/>
            <person name="Li L."/>
            <person name="Tang Y."/>
            <person name="Lv G."/>
            <person name="Zhou Y."/>
            <person name="Sun X."/>
            <person name="Brodelius P.E."/>
            <person name="Rose J.K.C."/>
            <person name="Tang K."/>
        </authorList>
    </citation>
    <scope>NUCLEOTIDE SEQUENCE [LARGE SCALE GENOMIC DNA]</scope>
    <source>
        <strain evidence="4">cv. Huhao1</strain>
        <tissue evidence="3">Leaf</tissue>
    </source>
</reference>
<proteinExistence type="predicted"/>
<protein>
    <submittedName>
        <fullName evidence="3">S-locus glycoprotein domain, Bulb-type lectin domain, Zinc finger, CCHC-type</fullName>
    </submittedName>
</protein>
<gene>
    <name evidence="3" type="ORF">CTI12_AA277430</name>
</gene>
<feature type="region of interest" description="Disordered" evidence="1">
    <location>
        <begin position="36"/>
        <end position="57"/>
    </location>
</feature>
<dbReference type="AlphaFoldDB" id="A0A2U1NE53"/>
<keyword evidence="4" id="KW-1185">Reference proteome</keyword>
<name>A0A2U1NE53_ARTAN</name>
<evidence type="ECO:0000256" key="1">
    <source>
        <dbReference type="SAM" id="MobiDB-lite"/>
    </source>
</evidence>
<keyword evidence="2" id="KW-0472">Membrane</keyword>
<feature type="transmembrane region" description="Helical" evidence="2">
    <location>
        <begin position="82"/>
        <end position="103"/>
    </location>
</feature>
<comment type="caution">
    <text evidence="3">The sequence shown here is derived from an EMBL/GenBank/DDBJ whole genome shotgun (WGS) entry which is preliminary data.</text>
</comment>